<gene>
    <name evidence="1" type="ORF">M408DRAFT_100915</name>
</gene>
<evidence type="ECO:0000313" key="1">
    <source>
        <dbReference type="EMBL" id="KIM30088.1"/>
    </source>
</evidence>
<organism evidence="1 2">
    <name type="scientific">Serendipita vermifera MAFF 305830</name>
    <dbReference type="NCBI Taxonomy" id="933852"/>
    <lineage>
        <taxon>Eukaryota</taxon>
        <taxon>Fungi</taxon>
        <taxon>Dikarya</taxon>
        <taxon>Basidiomycota</taxon>
        <taxon>Agaricomycotina</taxon>
        <taxon>Agaricomycetes</taxon>
        <taxon>Sebacinales</taxon>
        <taxon>Serendipitaceae</taxon>
        <taxon>Serendipita</taxon>
    </lineage>
</organism>
<dbReference type="EMBL" id="KN824286">
    <property type="protein sequence ID" value="KIM30088.1"/>
    <property type="molecule type" value="Genomic_DNA"/>
</dbReference>
<dbReference type="HOGENOM" id="CLU_1220328_0_0_1"/>
<accession>A0A0C2WVC0</accession>
<reference evidence="1 2" key="1">
    <citation type="submission" date="2014-04" db="EMBL/GenBank/DDBJ databases">
        <authorList>
            <consortium name="DOE Joint Genome Institute"/>
            <person name="Kuo A."/>
            <person name="Zuccaro A."/>
            <person name="Kohler A."/>
            <person name="Nagy L.G."/>
            <person name="Floudas D."/>
            <person name="Copeland A."/>
            <person name="Barry K.W."/>
            <person name="Cichocki N."/>
            <person name="Veneault-Fourrey C."/>
            <person name="LaButti K."/>
            <person name="Lindquist E.A."/>
            <person name="Lipzen A."/>
            <person name="Lundell T."/>
            <person name="Morin E."/>
            <person name="Murat C."/>
            <person name="Sun H."/>
            <person name="Tunlid A."/>
            <person name="Henrissat B."/>
            <person name="Grigoriev I.V."/>
            <person name="Hibbett D.S."/>
            <person name="Martin F."/>
            <person name="Nordberg H.P."/>
            <person name="Cantor M.N."/>
            <person name="Hua S.X."/>
        </authorList>
    </citation>
    <scope>NUCLEOTIDE SEQUENCE [LARGE SCALE GENOMIC DNA]</scope>
    <source>
        <strain evidence="1 2">MAFF 305830</strain>
    </source>
</reference>
<protein>
    <submittedName>
        <fullName evidence="1">Uncharacterized protein</fullName>
    </submittedName>
</protein>
<proteinExistence type="predicted"/>
<evidence type="ECO:0000313" key="2">
    <source>
        <dbReference type="Proteomes" id="UP000054097"/>
    </source>
</evidence>
<name>A0A0C2WVC0_SERVB</name>
<dbReference type="Proteomes" id="UP000054097">
    <property type="component" value="Unassembled WGS sequence"/>
</dbReference>
<reference evidence="2" key="2">
    <citation type="submission" date="2015-01" db="EMBL/GenBank/DDBJ databases">
        <title>Evolutionary Origins and Diversification of the Mycorrhizal Mutualists.</title>
        <authorList>
            <consortium name="DOE Joint Genome Institute"/>
            <consortium name="Mycorrhizal Genomics Consortium"/>
            <person name="Kohler A."/>
            <person name="Kuo A."/>
            <person name="Nagy L.G."/>
            <person name="Floudas D."/>
            <person name="Copeland A."/>
            <person name="Barry K.W."/>
            <person name="Cichocki N."/>
            <person name="Veneault-Fourrey C."/>
            <person name="LaButti K."/>
            <person name="Lindquist E.A."/>
            <person name="Lipzen A."/>
            <person name="Lundell T."/>
            <person name="Morin E."/>
            <person name="Murat C."/>
            <person name="Riley R."/>
            <person name="Ohm R."/>
            <person name="Sun H."/>
            <person name="Tunlid A."/>
            <person name="Henrissat B."/>
            <person name="Grigoriev I.V."/>
            <person name="Hibbett D.S."/>
            <person name="Martin F."/>
        </authorList>
    </citation>
    <scope>NUCLEOTIDE SEQUENCE [LARGE SCALE GENOMIC DNA]</scope>
    <source>
        <strain evidence="2">MAFF 305830</strain>
    </source>
</reference>
<keyword evidence="2" id="KW-1185">Reference proteome</keyword>
<dbReference type="AlphaFoldDB" id="A0A0C2WVC0"/>
<sequence>MSKWLIPWLFPHCLGETHDTIIWKISGNCGPVRGYSEQVVSGEGVEGDREQRCLALTQAIRQQTFKFKIYSESLFILWETGCSCWPSQRSGGTEGSEDKVTIAHVRRVFEAFPKQLDSRWKQNRMLALEGVQRVICPTTRSAPCHDIVWPVSHIVHPLDEFRYPDIERDATKFLPVASSDVPRHISGPPVMGAGFFQWTLEAGSWHIHPHNQGPTSLLSAVVVGTAP</sequence>